<evidence type="ECO:0000313" key="2">
    <source>
        <dbReference type="EMBL" id="MBB3050007.1"/>
    </source>
</evidence>
<feature type="transmembrane region" description="Helical" evidence="1">
    <location>
        <begin position="74"/>
        <end position="101"/>
    </location>
</feature>
<keyword evidence="3" id="KW-1185">Reference proteome</keyword>
<proteinExistence type="predicted"/>
<dbReference type="EMBL" id="JACHWU010000001">
    <property type="protein sequence ID" value="MBB3050007.1"/>
    <property type="molecule type" value="Genomic_DNA"/>
</dbReference>
<feature type="transmembrane region" description="Helical" evidence="1">
    <location>
        <begin position="107"/>
        <end position="125"/>
    </location>
</feature>
<evidence type="ECO:0000256" key="1">
    <source>
        <dbReference type="SAM" id="Phobius"/>
    </source>
</evidence>
<evidence type="ECO:0000313" key="3">
    <source>
        <dbReference type="Proteomes" id="UP000550714"/>
    </source>
</evidence>
<dbReference type="RefSeq" id="WP_183648444.1">
    <property type="nucleotide sequence ID" value="NZ_JACHWU010000001.1"/>
</dbReference>
<accession>A0A839RZT2</accession>
<name>A0A839RZT2_9PSEU</name>
<feature type="transmembrane region" description="Helical" evidence="1">
    <location>
        <begin position="183"/>
        <end position="201"/>
    </location>
</feature>
<dbReference type="AlphaFoldDB" id="A0A839RZT2"/>
<gene>
    <name evidence="2" type="ORF">FHS23_001002</name>
</gene>
<keyword evidence="1" id="KW-1133">Transmembrane helix</keyword>
<organism evidence="2 3">
    <name type="scientific">Prauserella isguenensis</name>
    <dbReference type="NCBI Taxonomy" id="1470180"/>
    <lineage>
        <taxon>Bacteria</taxon>
        <taxon>Bacillati</taxon>
        <taxon>Actinomycetota</taxon>
        <taxon>Actinomycetes</taxon>
        <taxon>Pseudonocardiales</taxon>
        <taxon>Pseudonocardiaceae</taxon>
        <taxon>Prauserella</taxon>
    </lineage>
</organism>
<keyword evidence="1" id="KW-0812">Transmembrane</keyword>
<feature type="transmembrane region" description="Helical" evidence="1">
    <location>
        <begin position="236"/>
        <end position="255"/>
    </location>
</feature>
<feature type="transmembrane region" description="Helical" evidence="1">
    <location>
        <begin position="155"/>
        <end position="177"/>
    </location>
</feature>
<keyword evidence="1" id="KW-0472">Membrane</keyword>
<dbReference type="Proteomes" id="UP000550714">
    <property type="component" value="Unassembled WGS sequence"/>
</dbReference>
<sequence length="259" mass="26559">MRQRAAALVGRLRPELTPADQLRAAASTTIPGRWVGGACAVLAPLLLLAGMVLRARFDFFYPGQLRGYEQHPVLMTWSSSLLTLGVLLLIPAVIAVASGIGVHAAGWALWGGILTVLGLGARLFFAGVDHLAFQLVELEGYGTAHDVVDGAYPAFYVLATVNPANLAGWLVLAVGAWRARTFGGLQCAALGAMAFLVVGILKGTSDTSIPIGVALCAVLVPYGVQLLRTGPFPGGGRIAVGVGAVGAATAALVLLGRAG</sequence>
<reference evidence="2 3" key="1">
    <citation type="submission" date="2020-08" db="EMBL/GenBank/DDBJ databases">
        <title>Genomic Encyclopedia of Type Strains, Phase III (KMG-III): the genomes of soil and plant-associated and newly described type strains.</title>
        <authorList>
            <person name="Whitman W."/>
        </authorList>
    </citation>
    <scope>NUCLEOTIDE SEQUENCE [LARGE SCALE GENOMIC DNA]</scope>
    <source>
        <strain evidence="2 3">CECT 8577</strain>
    </source>
</reference>
<protein>
    <submittedName>
        <fullName evidence="2">Uncharacterized protein</fullName>
    </submittedName>
</protein>
<comment type="caution">
    <text evidence="2">The sequence shown here is derived from an EMBL/GenBank/DDBJ whole genome shotgun (WGS) entry which is preliminary data.</text>
</comment>
<feature type="transmembrane region" description="Helical" evidence="1">
    <location>
        <begin position="34"/>
        <end position="53"/>
    </location>
</feature>